<dbReference type="Pfam" id="PF13466">
    <property type="entry name" value="STAS_2"/>
    <property type="match status" value="1"/>
</dbReference>
<dbReference type="PANTHER" id="PTHR33495">
    <property type="entry name" value="ANTI-SIGMA FACTOR ANTAGONIST TM_1081-RELATED-RELATED"/>
    <property type="match status" value="1"/>
</dbReference>
<organism evidence="2">
    <name type="scientific">Streptomyces sp. R39</name>
    <dbReference type="NCBI Taxonomy" id="3238631"/>
    <lineage>
        <taxon>Bacteria</taxon>
        <taxon>Bacillati</taxon>
        <taxon>Actinomycetota</taxon>
        <taxon>Actinomycetes</taxon>
        <taxon>Kitasatosporales</taxon>
        <taxon>Streptomycetaceae</taxon>
        <taxon>Streptomyces</taxon>
    </lineage>
</organism>
<dbReference type="Gene3D" id="3.30.750.24">
    <property type="entry name" value="STAS domain"/>
    <property type="match status" value="1"/>
</dbReference>
<dbReference type="CDD" id="cd07043">
    <property type="entry name" value="STAS_anti-anti-sigma_factors"/>
    <property type="match status" value="1"/>
</dbReference>
<feature type="domain" description="STAS" evidence="1">
    <location>
        <begin position="7"/>
        <end position="119"/>
    </location>
</feature>
<gene>
    <name evidence="2" type="ORF">AB5J52_05695</name>
</gene>
<dbReference type="GO" id="GO:0043856">
    <property type="term" value="F:anti-sigma factor antagonist activity"/>
    <property type="evidence" value="ECO:0007669"/>
    <property type="project" value="TreeGrafter"/>
</dbReference>
<dbReference type="AlphaFoldDB" id="A0AB39QH48"/>
<dbReference type="InterPro" id="IPR002645">
    <property type="entry name" value="STAS_dom"/>
</dbReference>
<proteinExistence type="predicted"/>
<accession>A0AB39QH48</accession>
<dbReference type="EMBL" id="CP163441">
    <property type="protein sequence ID" value="XDQ41807.1"/>
    <property type="molecule type" value="Genomic_DNA"/>
</dbReference>
<dbReference type="InterPro" id="IPR036513">
    <property type="entry name" value="STAS_dom_sf"/>
</dbReference>
<sequence length="119" mass="13009">MHSARSLSVRVDRREQTFVVTVRGEVDYDDAGEFERAWDAADRAAMPVTAVDLAEVTFADSMLLNALIRARHRHQADGRTLVLVGPLQTPVSRLLEISGTRELFTVTDARPGGDGADSS</sequence>
<dbReference type="SUPFAM" id="SSF52091">
    <property type="entry name" value="SpoIIaa-like"/>
    <property type="match status" value="1"/>
</dbReference>
<dbReference type="RefSeq" id="WP_369221392.1">
    <property type="nucleotide sequence ID" value="NZ_CP163441.1"/>
</dbReference>
<evidence type="ECO:0000259" key="1">
    <source>
        <dbReference type="PROSITE" id="PS50801"/>
    </source>
</evidence>
<dbReference type="InterPro" id="IPR058548">
    <property type="entry name" value="MlaB-like_STAS"/>
</dbReference>
<reference evidence="2" key="1">
    <citation type="submission" date="2024-07" db="EMBL/GenBank/DDBJ databases">
        <authorList>
            <person name="Yu S.T."/>
        </authorList>
    </citation>
    <scope>NUCLEOTIDE SEQUENCE</scope>
    <source>
        <strain evidence="2">R39</strain>
    </source>
</reference>
<protein>
    <submittedName>
        <fullName evidence="2">STAS domain-containing protein</fullName>
    </submittedName>
</protein>
<dbReference type="PANTHER" id="PTHR33495:SF2">
    <property type="entry name" value="ANTI-SIGMA FACTOR ANTAGONIST TM_1081-RELATED"/>
    <property type="match status" value="1"/>
</dbReference>
<evidence type="ECO:0000313" key="2">
    <source>
        <dbReference type="EMBL" id="XDQ41807.1"/>
    </source>
</evidence>
<dbReference type="PROSITE" id="PS50801">
    <property type="entry name" value="STAS"/>
    <property type="match status" value="1"/>
</dbReference>
<name>A0AB39QH48_9ACTN</name>